<evidence type="ECO:0000256" key="1">
    <source>
        <dbReference type="SAM" id="SignalP"/>
    </source>
</evidence>
<evidence type="ECO:0000313" key="3">
    <source>
        <dbReference type="Proteomes" id="UP000027590"/>
    </source>
</evidence>
<reference evidence="2 3" key="1">
    <citation type="journal article" date="2014" name="Genome Biol. Evol.">
        <title>Acetic acid bacteria genomes reveal functional traits for adaptation to life in insect guts.</title>
        <authorList>
            <person name="Chouaia B."/>
            <person name="Gaiarsa S."/>
            <person name="Crotti E."/>
            <person name="Comandatore F."/>
            <person name="Degli Esposti M."/>
            <person name="Ricci I."/>
            <person name="Alma A."/>
            <person name="Favia G."/>
            <person name="Bandi C."/>
            <person name="Daffonchio D."/>
        </authorList>
    </citation>
    <scope>NUCLEOTIDE SEQUENCE [LARGE SCALE GENOMIC DNA]</scope>
    <source>
        <strain evidence="3">AM169</strain>
    </source>
</reference>
<keyword evidence="1" id="KW-0732">Signal</keyword>
<accession>A0A7U7G5Z2</accession>
<feature type="signal peptide" evidence="1">
    <location>
        <begin position="1"/>
        <end position="25"/>
    </location>
</feature>
<reference evidence="2 3" key="2">
    <citation type="journal article" date="2014" name="PLoS ONE">
        <title>Evolution of mitochondria reconstructed from the energy metabolism of living bacteria.</title>
        <authorList>
            <person name="Degli Esposti M."/>
            <person name="Chouaia B."/>
            <person name="Comandatore F."/>
            <person name="Crotti E."/>
            <person name="Sassera D."/>
            <person name="Lievens P.M."/>
            <person name="Daffonchio D."/>
            <person name="Bandi C."/>
        </authorList>
    </citation>
    <scope>NUCLEOTIDE SEQUENCE [LARGE SCALE GENOMIC DNA]</scope>
    <source>
        <strain evidence="3">AM169</strain>
    </source>
</reference>
<protein>
    <submittedName>
        <fullName evidence="2">Uncharacterized protein</fullName>
    </submittedName>
</protein>
<dbReference type="EMBL" id="CBLY010000006">
    <property type="protein sequence ID" value="CDG33728.1"/>
    <property type="molecule type" value="Genomic_DNA"/>
</dbReference>
<sequence>MTIARFLRSLPVSLCLGILMLPAAKGETVGPMPDGPTGGSFTVHDGRAPDEVSESTRLYLNGHLAAIFHLDLAHADDSAVIPLPLGRVDIPYTLCGTVTVMHDGKAETRDVSGDGVLHNPDGHYFEAVGSENFRDFFLLDENDPAATDHHNGNSSRCLSSNS</sequence>
<feature type="chain" id="PRO_5031353860" evidence="1">
    <location>
        <begin position="26"/>
        <end position="162"/>
    </location>
</feature>
<evidence type="ECO:0000313" key="2">
    <source>
        <dbReference type="EMBL" id="CDG33728.1"/>
    </source>
</evidence>
<comment type="caution">
    <text evidence="2">The sequence shown here is derived from an EMBL/GenBank/DDBJ whole genome shotgun (WGS) entry which is preliminary data.</text>
</comment>
<dbReference type="Proteomes" id="UP000027590">
    <property type="component" value="Unassembled WGS sequence"/>
</dbReference>
<dbReference type="AlphaFoldDB" id="A0A7U7G5Z2"/>
<proteinExistence type="predicted"/>
<organism evidence="2 3">
    <name type="scientific">Parasaccharibacter apium</name>
    <dbReference type="NCBI Taxonomy" id="1510841"/>
    <lineage>
        <taxon>Bacteria</taxon>
        <taxon>Pseudomonadati</taxon>
        <taxon>Pseudomonadota</taxon>
        <taxon>Alphaproteobacteria</taxon>
        <taxon>Acetobacterales</taxon>
        <taxon>Acetobacteraceae</taxon>
        <taxon>Parasaccharibacter</taxon>
    </lineage>
</organism>
<dbReference type="RefSeq" id="WP_043559960.1">
    <property type="nucleotide sequence ID" value="NZ_CBLY010000006.1"/>
</dbReference>
<name>A0A7U7G5Z2_9PROT</name>
<gene>
    <name evidence="2" type="ORF">SACS_0990</name>
</gene>